<evidence type="ECO:0000313" key="10">
    <source>
        <dbReference type="Proteomes" id="UP000736335"/>
    </source>
</evidence>
<dbReference type="Proteomes" id="UP000736335">
    <property type="component" value="Unassembled WGS sequence"/>
</dbReference>
<evidence type="ECO:0000256" key="1">
    <source>
        <dbReference type="ARBA" id="ARBA00004123"/>
    </source>
</evidence>
<protein>
    <submittedName>
        <fullName evidence="9">Ribonuclease H-like domain-containing protein</fullName>
    </submittedName>
</protein>
<dbReference type="InterPro" id="IPR013520">
    <property type="entry name" value="Ribonucl_H"/>
</dbReference>
<feature type="domain" description="Exonuclease" evidence="8">
    <location>
        <begin position="167"/>
        <end position="331"/>
    </location>
</feature>
<dbReference type="Gene3D" id="3.30.420.10">
    <property type="entry name" value="Ribonuclease H-like superfamily/Ribonuclease H"/>
    <property type="match status" value="1"/>
</dbReference>
<reference evidence="9" key="2">
    <citation type="submission" date="2020-11" db="EMBL/GenBank/DDBJ databases">
        <authorList>
            <consortium name="DOE Joint Genome Institute"/>
            <person name="Kuo A."/>
            <person name="Miyauchi S."/>
            <person name="Kiss E."/>
            <person name="Drula E."/>
            <person name="Kohler A."/>
            <person name="Sanchez-Garcia M."/>
            <person name="Andreopoulos B."/>
            <person name="Barry K.W."/>
            <person name="Bonito G."/>
            <person name="Buee M."/>
            <person name="Carver A."/>
            <person name="Chen C."/>
            <person name="Cichocki N."/>
            <person name="Clum A."/>
            <person name="Culley D."/>
            <person name="Crous P.W."/>
            <person name="Fauchery L."/>
            <person name="Girlanda M."/>
            <person name="Hayes R."/>
            <person name="Keri Z."/>
            <person name="Labutti K."/>
            <person name="Lipzen A."/>
            <person name="Lombard V."/>
            <person name="Magnuson J."/>
            <person name="Maillard F."/>
            <person name="Morin E."/>
            <person name="Murat C."/>
            <person name="Nolan M."/>
            <person name="Ohm R."/>
            <person name="Pangilinan J."/>
            <person name="Pereira M."/>
            <person name="Perotto S."/>
            <person name="Peter M."/>
            <person name="Riley R."/>
            <person name="Sitrit Y."/>
            <person name="Stielow B."/>
            <person name="Szollosi G."/>
            <person name="Zifcakova L."/>
            <person name="Stursova M."/>
            <person name="Spatafora J.W."/>
            <person name="Tedersoo L."/>
            <person name="Vaario L.-M."/>
            <person name="Yamada A."/>
            <person name="Yan M."/>
            <person name="Wang P."/>
            <person name="Xu J."/>
            <person name="Bruns T."/>
            <person name="Baldrian P."/>
            <person name="Vilgalys R."/>
            <person name="Henrissat B."/>
            <person name="Grigoriev I.V."/>
            <person name="Hibbett D."/>
            <person name="Nagy L.G."/>
            <person name="Martin F.M."/>
        </authorList>
    </citation>
    <scope>NUCLEOTIDE SEQUENCE</scope>
    <source>
        <strain evidence="9">UH-Tt-Lm1</strain>
    </source>
</reference>
<sequence length="349" mass="37980">MCAITSLKRRGKPQSAGDPTVGTEGDLTNVLQSLQLTVSHLLPYLLSKEEMATRGYVVDIPEGPGGDKPNEEGGVIKCHRCQLPRKVLHVDGAGVCVYHWGRIRPTKKAGGKKVGRYTCCSALPIPGRGCVRGPHVFRESNPADLHKRHAFTYTRPPDSSRPVKTLGVAALDCEMIYTTGGLSVARVSVVGVDGRAVFDEYVKMDEGVHVIDFNTRFSGITPAIYSRFALRPLVEIRRSLDELISSETILVGHSLEHDLKSLRMIHLRNVDTAVVFRRPTGPQYGTALRDLVTEYLGRAIQTGSAKVGHSSLEDSVATFDLLKWHIINQPSPSPAAFIAASASASTSQF</sequence>
<dbReference type="EMBL" id="WIUZ02000017">
    <property type="protein sequence ID" value="KAF9780117.1"/>
    <property type="molecule type" value="Genomic_DNA"/>
</dbReference>
<gene>
    <name evidence="9" type="ORF">BJ322DRAFT_1084669</name>
</gene>
<organism evidence="9 10">
    <name type="scientific">Thelephora terrestris</name>
    <dbReference type="NCBI Taxonomy" id="56493"/>
    <lineage>
        <taxon>Eukaryota</taxon>
        <taxon>Fungi</taxon>
        <taxon>Dikarya</taxon>
        <taxon>Basidiomycota</taxon>
        <taxon>Agaricomycotina</taxon>
        <taxon>Agaricomycetes</taxon>
        <taxon>Thelephorales</taxon>
        <taxon>Thelephoraceae</taxon>
        <taxon>Thelephora</taxon>
    </lineage>
</organism>
<evidence type="ECO:0000256" key="6">
    <source>
        <dbReference type="ARBA" id="ARBA00023242"/>
    </source>
</evidence>
<keyword evidence="10" id="KW-1185">Reference proteome</keyword>
<comment type="caution">
    <text evidence="9">The sequence shown here is derived from an EMBL/GenBank/DDBJ whole genome shotgun (WGS) entry which is preliminary data.</text>
</comment>
<evidence type="ECO:0000256" key="2">
    <source>
        <dbReference type="ARBA" id="ARBA00006357"/>
    </source>
</evidence>
<reference evidence="9" key="1">
    <citation type="journal article" date="2020" name="Nat. Commun.">
        <title>Large-scale genome sequencing of mycorrhizal fungi provides insights into the early evolution of symbiotic traits.</title>
        <authorList>
            <person name="Miyauchi S."/>
            <person name="Kiss E."/>
            <person name="Kuo A."/>
            <person name="Drula E."/>
            <person name="Kohler A."/>
            <person name="Sanchez-Garcia M."/>
            <person name="Morin E."/>
            <person name="Andreopoulos B."/>
            <person name="Barry K.W."/>
            <person name="Bonito G."/>
            <person name="Buee M."/>
            <person name="Carver A."/>
            <person name="Chen C."/>
            <person name="Cichocki N."/>
            <person name="Clum A."/>
            <person name="Culley D."/>
            <person name="Crous P.W."/>
            <person name="Fauchery L."/>
            <person name="Girlanda M."/>
            <person name="Hayes R.D."/>
            <person name="Keri Z."/>
            <person name="LaButti K."/>
            <person name="Lipzen A."/>
            <person name="Lombard V."/>
            <person name="Magnuson J."/>
            <person name="Maillard F."/>
            <person name="Murat C."/>
            <person name="Nolan M."/>
            <person name="Ohm R.A."/>
            <person name="Pangilinan J."/>
            <person name="Pereira M.F."/>
            <person name="Perotto S."/>
            <person name="Peter M."/>
            <person name="Pfister S."/>
            <person name="Riley R."/>
            <person name="Sitrit Y."/>
            <person name="Stielow J.B."/>
            <person name="Szollosi G."/>
            <person name="Zifcakova L."/>
            <person name="Stursova M."/>
            <person name="Spatafora J.W."/>
            <person name="Tedersoo L."/>
            <person name="Vaario L.M."/>
            <person name="Yamada A."/>
            <person name="Yan M."/>
            <person name="Wang P."/>
            <person name="Xu J."/>
            <person name="Bruns T."/>
            <person name="Baldrian P."/>
            <person name="Vilgalys R."/>
            <person name="Dunand C."/>
            <person name="Henrissat B."/>
            <person name="Grigoriev I.V."/>
            <person name="Hibbett D."/>
            <person name="Nagy L.G."/>
            <person name="Martin F.M."/>
        </authorList>
    </citation>
    <scope>NUCLEOTIDE SEQUENCE</scope>
    <source>
        <strain evidence="9">UH-Tt-Lm1</strain>
    </source>
</reference>
<evidence type="ECO:0000256" key="5">
    <source>
        <dbReference type="ARBA" id="ARBA00022839"/>
    </source>
</evidence>
<keyword evidence="5" id="KW-0269">Exonuclease</keyword>
<comment type="subcellular location">
    <subcellularLocation>
        <location evidence="1">Nucleus</location>
    </subcellularLocation>
</comment>
<comment type="similarity">
    <text evidence="2">Belongs to the REXO1/REXO3 family.</text>
</comment>
<dbReference type="PANTHER" id="PTHR12801:SF115">
    <property type="entry name" value="FI18136P1-RELATED"/>
    <property type="match status" value="1"/>
</dbReference>
<keyword evidence="4" id="KW-0378">Hydrolase</keyword>
<dbReference type="FunFam" id="3.30.420.10:FF:000031">
    <property type="entry name" value="RNA exonuclease 1"/>
    <property type="match status" value="1"/>
</dbReference>
<dbReference type="InterPro" id="IPR012337">
    <property type="entry name" value="RNaseH-like_sf"/>
</dbReference>
<dbReference type="SMART" id="SM00479">
    <property type="entry name" value="EXOIII"/>
    <property type="match status" value="1"/>
</dbReference>
<dbReference type="InterPro" id="IPR047021">
    <property type="entry name" value="REXO1/3/4-like"/>
</dbReference>
<dbReference type="GO" id="GO:0004527">
    <property type="term" value="F:exonuclease activity"/>
    <property type="evidence" value="ECO:0007669"/>
    <property type="project" value="UniProtKB-KW"/>
</dbReference>
<dbReference type="GO" id="GO:0003676">
    <property type="term" value="F:nucleic acid binding"/>
    <property type="evidence" value="ECO:0007669"/>
    <property type="project" value="InterPro"/>
</dbReference>
<dbReference type="AlphaFoldDB" id="A0A9P6L294"/>
<evidence type="ECO:0000256" key="4">
    <source>
        <dbReference type="ARBA" id="ARBA00022801"/>
    </source>
</evidence>
<dbReference type="InterPro" id="IPR034922">
    <property type="entry name" value="REX1-like_exo"/>
</dbReference>
<dbReference type="GO" id="GO:0010629">
    <property type="term" value="P:negative regulation of gene expression"/>
    <property type="evidence" value="ECO:0007669"/>
    <property type="project" value="UniProtKB-ARBA"/>
</dbReference>
<feature type="region of interest" description="Disordered" evidence="7">
    <location>
        <begin position="1"/>
        <end position="24"/>
    </location>
</feature>
<evidence type="ECO:0000256" key="3">
    <source>
        <dbReference type="ARBA" id="ARBA00022722"/>
    </source>
</evidence>
<evidence type="ECO:0000313" key="9">
    <source>
        <dbReference type="EMBL" id="KAF9780117.1"/>
    </source>
</evidence>
<dbReference type="PANTHER" id="PTHR12801">
    <property type="entry name" value="RNA EXONUCLEASE REXO1 / RECO3 FAMILY MEMBER-RELATED"/>
    <property type="match status" value="1"/>
</dbReference>
<dbReference type="InterPro" id="IPR036397">
    <property type="entry name" value="RNaseH_sf"/>
</dbReference>
<accession>A0A9P6L294</accession>
<proteinExistence type="inferred from homology"/>
<dbReference type="SUPFAM" id="SSF53098">
    <property type="entry name" value="Ribonuclease H-like"/>
    <property type="match status" value="1"/>
</dbReference>
<dbReference type="GO" id="GO:0005634">
    <property type="term" value="C:nucleus"/>
    <property type="evidence" value="ECO:0007669"/>
    <property type="project" value="UniProtKB-SubCell"/>
</dbReference>
<keyword evidence="6" id="KW-0539">Nucleus</keyword>
<dbReference type="OrthoDB" id="8191639at2759"/>
<evidence type="ECO:0000256" key="7">
    <source>
        <dbReference type="SAM" id="MobiDB-lite"/>
    </source>
</evidence>
<name>A0A9P6L294_9AGAM</name>
<keyword evidence="3" id="KW-0540">Nuclease</keyword>
<dbReference type="CDD" id="cd06145">
    <property type="entry name" value="REX1_like"/>
    <property type="match status" value="1"/>
</dbReference>
<evidence type="ECO:0000259" key="8">
    <source>
        <dbReference type="SMART" id="SM00479"/>
    </source>
</evidence>